<comment type="caution">
    <text evidence="2">The sequence shown here is derived from an EMBL/GenBank/DDBJ whole genome shotgun (WGS) entry which is preliminary data.</text>
</comment>
<proteinExistence type="predicted"/>
<dbReference type="Gene3D" id="1.20.5.4090">
    <property type="match status" value="1"/>
</dbReference>
<dbReference type="AlphaFoldDB" id="A0A2G9I643"/>
<evidence type="ECO:0000313" key="3">
    <source>
        <dbReference type="Proteomes" id="UP000231279"/>
    </source>
</evidence>
<name>A0A2G9I643_9LAMI</name>
<feature type="coiled-coil region" evidence="1">
    <location>
        <begin position="20"/>
        <end position="54"/>
    </location>
</feature>
<sequence>MAGNNEMEAPRRPGTAKQRLEALENENTRLSFVVETLEEKVETMEVEIAELYSELGESRSACQALAEALGESNLADMRREMDTMDAKEVENFIFDMEQYFLATNIVDEARKVSTATMYLTGDAKW</sequence>
<dbReference type="OrthoDB" id="1741137at2759"/>
<evidence type="ECO:0000256" key="1">
    <source>
        <dbReference type="SAM" id="Coils"/>
    </source>
</evidence>
<evidence type="ECO:0000313" key="2">
    <source>
        <dbReference type="EMBL" id="PIN25219.1"/>
    </source>
</evidence>
<accession>A0A2G9I643</accession>
<dbReference type="EMBL" id="NKXS01000288">
    <property type="protein sequence ID" value="PIN25219.1"/>
    <property type="molecule type" value="Genomic_DNA"/>
</dbReference>
<keyword evidence="3" id="KW-1185">Reference proteome</keyword>
<protein>
    <submittedName>
        <fullName evidence="2">Uncharacterized protein</fullName>
    </submittedName>
</protein>
<organism evidence="2 3">
    <name type="scientific">Handroanthus impetiginosus</name>
    <dbReference type="NCBI Taxonomy" id="429701"/>
    <lineage>
        <taxon>Eukaryota</taxon>
        <taxon>Viridiplantae</taxon>
        <taxon>Streptophyta</taxon>
        <taxon>Embryophyta</taxon>
        <taxon>Tracheophyta</taxon>
        <taxon>Spermatophyta</taxon>
        <taxon>Magnoliopsida</taxon>
        <taxon>eudicotyledons</taxon>
        <taxon>Gunneridae</taxon>
        <taxon>Pentapetalae</taxon>
        <taxon>asterids</taxon>
        <taxon>lamiids</taxon>
        <taxon>Lamiales</taxon>
        <taxon>Bignoniaceae</taxon>
        <taxon>Crescentiina</taxon>
        <taxon>Tabebuia alliance</taxon>
        <taxon>Handroanthus</taxon>
    </lineage>
</organism>
<gene>
    <name evidence="2" type="ORF">CDL12_02038</name>
</gene>
<dbReference type="Proteomes" id="UP000231279">
    <property type="component" value="Unassembled WGS sequence"/>
</dbReference>
<reference evidence="3" key="1">
    <citation type="journal article" date="2018" name="Gigascience">
        <title>Genome assembly of the Pink Ipe (Handroanthus impetiginosus, Bignoniaceae), a highly valued, ecologically keystone Neotropical timber forest tree.</title>
        <authorList>
            <person name="Silva-Junior O.B."/>
            <person name="Grattapaglia D."/>
            <person name="Novaes E."/>
            <person name="Collevatti R.G."/>
        </authorList>
    </citation>
    <scope>NUCLEOTIDE SEQUENCE [LARGE SCALE GENOMIC DNA]</scope>
    <source>
        <strain evidence="3">cv. UFG-1</strain>
    </source>
</reference>
<keyword evidence="1" id="KW-0175">Coiled coil</keyword>